<accession>A0A6C0CSJ2</accession>
<dbReference type="AlphaFoldDB" id="A0A6C0CSJ2"/>
<sequence length="110" mass="12928">MIRYYLSKYLAPIYSFKELKNGYYYAFPVGGHTPKTIRIYDSAPNLIHIEGHIDTVLYKNHFHRSLFIPKFYTIKNVQILIKDGFIRLYVPLKVKPTQTDMQTGILLLDS</sequence>
<dbReference type="SUPFAM" id="SSF49764">
    <property type="entry name" value="HSP20-like chaperones"/>
    <property type="match status" value="1"/>
</dbReference>
<protein>
    <recommendedName>
        <fullName evidence="2">SHSP domain-containing protein</fullName>
    </recommendedName>
</protein>
<proteinExistence type="predicted"/>
<evidence type="ECO:0008006" key="2">
    <source>
        <dbReference type="Google" id="ProtNLM"/>
    </source>
</evidence>
<organism evidence="1">
    <name type="scientific">viral metagenome</name>
    <dbReference type="NCBI Taxonomy" id="1070528"/>
    <lineage>
        <taxon>unclassified sequences</taxon>
        <taxon>metagenomes</taxon>
        <taxon>organismal metagenomes</taxon>
    </lineage>
</organism>
<dbReference type="InterPro" id="IPR008978">
    <property type="entry name" value="HSP20-like_chaperone"/>
</dbReference>
<evidence type="ECO:0000313" key="1">
    <source>
        <dbReference type="EMBL" id="QHT07112.1"/>
    </source>
</evidence>
<reference evidence="1" key="1">
    <citation type="journal article" date="2020" name="Nature">
        <title>Giant virus diversity and host interactions through global metagenomics.</title>
        <authorList>
            <person name="Schulz F."/>
            <person name="Roux S."/>
            <person name="Paez-Espino D."/>
            <person name="Jungbluth S."/>
            <person name="Walsh D.A."/>
            <person name="Denef V.J."/>
            <person name="McMahon K.D."/>
            <person name="Konstantinidis K.T."/>
            <person name="Eloe-Fadrosh E.A."/>
            <person name="Kyrpides N.C."/>
            <person name="Woyke T."/>
        </authorList>
    </citation>
    <scope>NUCLEOTIDE SEQUENCE</scope>
    <source>
        <strain evidence="1">GVMAG-M-3300021962-46</strain>
    </source>
</reference>
<dbReference type="EMBL" id="MN739479">
    <property type="protein sequence ID" value="QHT07112.1"/>
    <property type="molecule type" value="Genomic_DNA"/>
</dbReference>
<name>A0A6C0CSJ2_9ZZZZ</name>